<dbReference type="PANTHER" id="PTHR34223">
    <property type="entry name" value="OS11G0201299 PROTEIN"/>
    <property type="match status" value="1"/>
</dbReference>
<gene>
    <name evidence="1" type="ORF">TRITD_3Av1G284500</name>
</gene>
<dbReference type="InterPro" id="IPR036047">
    <property type="entry name" value="F-box-like_dom_sf"/>
</dbReference>
<accession>A0A9R0S0L5</accession>
<dbReference type="SUPFAM" id="SSF81383">
    <property type="entry name" value="F-box domain"/>
    <property type="match status" value="1"/>
</dbReference>
<name>A0A9R0S0L5_TRITD</name>
<evidence type="ECO:0000313" key="1">
    <source>
        <dbReference type="EMBL" id="VAH70288.1"/>
    </source>
</evidence>
<dbReference type="AlphaFoldDB" id="A0A9R0S0L5"/>
<dbReference type="SUPFAM" id="SSF52047">
    <property type="entry name" value="RNI-like"/>
    <property type="match status" value="1"/>
</dbReference>
<dbReference type="Proteomes" id="UP000324705">
    <property type="component" value="Chromosome 3A"/>
</dbReference>
<dbReference type="Gramene" id="TRITD3Av1G284500.1">
    <property type="protein sequence ID" value="TRITD3Av1G284500.1"/>
    <property type="gene ID" value="TRITD3Av1G284500"/>
</dbReference>
<evidence type="ECO:0000313" key="2">
    <source>
        <dbReference type="Proteomes" id="UP000324705"/>
    </source>
</evidence>
<keyword evidence="2" id="KW-1185">Reference proteome</keyword>
<dbReference type="PANTHER" id="PTHR34223:SF28">
    <property type="entry name" value="OS09G0548034 PROTEIN"/>
    <property type="match status" value="1"/>
</dbReference>
<dbReference type="InterPro" id="IPR053197">
    <property type="entry name" value="F-box_SCFL_complex_component"/>
</dbReference>
<reference evidence="1 2" key="1">
    <citation type="submission" date="2017-09" db="EMBL/GenBank/DDBJ databases">
        <authorList>
            <consortium name="International Durum Wheat Genome Sequencing Consortium (IDWGSC)"/>
            <person name="Milanesi L."/>
        </authorList>
    </citation>
    <scope>NUCLEOTIDE SEQUENCE [LARGE SCALE GENOMIC DNA]</scope>
    <source>
        <strain evidence="2">cv. Svevo</strain>
    </source>
</reference>
<proteinExistence type="predicted"/>
<organism evidence="1 2">
    <name type="scientific">Triticum turgidum subsp. durum</name>
    <name type="common">Durum wheat</name>
    <name type="synonym">Triticum durum</name>
    <dbReference type="NCBI Taxonomy" id="4567"/>
    <lineage>
        <taxon>Eukaryota</taxon>
        <taxon>Viridiplantae</taxon>
        <taxon>Streptophyta</taxon>
        <taxon>Embryophyta</taxon>
        <taxon>Tracheophyta</taxon>
        <taxon>Spermatophyta</taxon>
        <taxon>Magnoliopsida</taxon>
        <taxon>Liliopsida</taxon>
        <taxon>Poales</taxon>
        <taxon>Poaceae</taxon>
        <taxon>BOP clade</taxon>
        <taxon>Pooideae</taxon>
        <taxon>Triticodae</taxon>
        <taxon>Triticeae</taxon>
        <taxon>Triticinae</taxon>
        <taxon>Triticum</taxon>
    </lineage>
</organism>
<sequence>MSFLPMPEVVRTNLLSPRWRYLWASVPFIHLDYKDFVNGGDNLEKRKIDQNRLQKFGDQLLLLRDGTLPLDEARIFIKCGCLYDNCCTWIRHAIRHKARMLHVYAPRDTKVMFDNRAMVPSQHLKTMRLETVYVDDRFFKALNFESHVLEHLELESCTIYVAGQKISSSSLKILSISRCHLYRDLEICAVNLNHLSILDPTFESPRGSVIVTRDLCSLVTAWISLRSGVHGDRDEILDYGILDGLSHVTTLELHAALPEVCFLFRFFSVHIHPGLAGCCRLRC</sequence>
<dbReference type="EMBL" id="LT934115">
    <property type="protein sequence ID" value="VAH70288.1"/>
    <property type="molecule type" value="Genomic_DNA"/>
</dbReference>
<protein>
    <submittedName>
        <fullName evidence="1">Uncharacterized protein</fullName>
    </submittedName>
</protein>